<keyword evidence="3" id="KW-0812">Transmembrane</keyword>
<keyword evidence="1 2" id="KW-0238">DNA-binding</keyword>
<dbReference type="SUPFAM" id="SSF46894">
    <property type="entry name" value="C-terminal effector domain of the bipartite response regulators"/>
    <property type="match status" value="1"/>
</dbReference>
<dbReference type="PROSITE" id="PS51755">
    <property type="entry name" value="OMPR_PHOB"/>
    <property type="match status" value="1"/>
</dbReference>
<accession>A0ABV4E5L0</accession>
<keyword evidence="6" id="KW-1185">Reference proteome</keyword>
<dbReference type="SMART" id="SM00862">
    <property type="entry name" value="Trans_reg_C"/>
    <property type="match status" value="1"/>
</dbReference>
<evidence type="ECO:0000259" key="4">
    <source>
        <dbReference type="PROSITE" id="PS51755"/>
    </source>
</evidence>
<evidence type="ECO:0000313" key="5">
    <source>
        <dbReference type="EMBL" id="MEY8770131.1"/>
    </source>
</evidence>
<dbReference type="InterPro" id="IPR001867">
    <property type="entry name" value="OmpR/PhoB-type_DNA-bd"/>
</dbReference>
<evidence type="ECO:0000256" key="3">
    <source>
        <dbReference type="SAM" id="Phobius"/>
    </source>
</evidence>
<dbReference type="InterPro" id="IPR036388">
    <property type="entry name" value="WH-like_DNA-bd_sf"/>
</dbReference>
<keyword evidence="3" id="KW-0472">Membrane</keyword>
<sequence>MGKNLIGKKNGVIFIINEEITFDPDKCIIRNIMHNQEIRLNMPASRCLTLLLMNPHSVISREHFLEEVWQKNGVVVSQNTYYQNISILRKTLKQAGLSGEFIVTVPHKGLTLCQNITITHQKIRETDPENDVIKMSYNKIHNMKIAPQAEKKESSRKALPFFNRGEIRFFFTDGDECRHIFSMILIALIISVIITLINSYAVNAKGITPTTKEQKSELPFCFAKQKTGCSEIVLMSRRFSLSQNHAVIHKSPKLSLFR</sequence>
<dbReference type="Gene3D" id="1.10.10.10">
    <property type="entry name" value="Winged helix-like DNA-binding domain superfamily/Winged helix DNA-binding domain"/>
    <property type="match status" value="1"/>
</dbReference>
<gene>
    <name evidence="5" type="ORF">AB6T85_06760</name>
</gene>
<evidence type="ECO:0000256" key="1">
    <source>
        <dbReference type="ARBA" id="ARBA00023125"/>
    </source>
</evidence>
<protein>
    <submittedName>
        <fullName evidence="5">Transcriptional regulator</fullName>
    </submittedName>
</protein>
<evidence type="ECO:0000256" key="2">
    <source>
        <dbReference type="PROSITE-ProRule" id="PRU01091"/>
    </source>
</evidence>
<dbReference type="Pfam" id="PF00486">
    <property type="entry name" value="Trans_reg_C"/>
    <property type="match status" value="1"/>
</dbReference>
<feature type="DNA-binding region" description="OmpR/PhoB-type" evidence="2">
    <location>
        <begin position="10"/>
        <end position="114"/>
    </location>
</feature>
<dbReference type="RefSeq" id="WP_369895291.1">
    <property type="nucleotide sequence ID" value="NZ_JBGFFX010000003.1"/>
</dbReference>
<dbReference type="CDD" id="cd00383">
    <property type="entry name" value="trans_reg_C"/>
    <property type="match status" value="1"/>
</dbReference>
<comment type="caution">
    <text evidence="5">The sequence shown here is derived from an EMBL/GenBank/DDBJ whole genome shotgun (WGS) entry which is preliminary data.</text>
</comment>
<name>A0ABV4E5L0_9GAMM</name>
<organism evidence="5 6">
    <name type="scientific">Erwinia aeris</name>
    <dbReference type="NCBI Taxonomy" id="3239803"/>
    <lineage>
        <taxon>Bacteria</taxon>
        <taxon>Pseudomonadati</taxon>
        <taxon>Pseudomonadota</taxon>
        <taxon>Gammaproteobacteria</taxon>
        <taxon>Enterobacterales</taxon>
        <taxon>Erwiniaceae</taxon>
        <taxon>Erwinia</taxon>
    </lineage>
</organism>
<reference evidence="5 6" key="1">
    <citation type="submission" date="2024-07" db="EMBL/GenBank/DDBJ databases">
        <authorList>
            <person name="Hebao G."/>
        </authorList>
    </citation>
    <scope>NUCLEOTIDE SEQUENCE [LARGE SCALE GENOMIC DNA]</scope>
    <source>
        <strain evidence="5 6">ACCC 02193</strain>
    </source>
</reference>
<dbReference type="EMBL" id="JBGFFX010000003">
    <property type="protein sequence ID" value="MEY8770131.1"/>
    <property type="molecule type" value="Genomic_DNA"/>
</dbReference>
<feature type="domain" description="OmpR/PhoB-type" evidence="4">
    <location>
        <begin position="10"/>
        <end position="114"/>
    </location>
</feature>
<keyword evidence="3" id="KW-1133">Transmembrane helix</keyword>
<dbReference type="InterPro" id="IPR016032">
    <property type="entry name" value="Sig_transdc_resp-reg_C-effctor"/>
</dbReference>
<feature type="transmembrane region" description="Helical" evidence="3">
    <location>
        <begin position="180"/>
        <end position="202"/>
    </location>
</feature>
<evidence type="ECO:0000313" key="6">
    <source>
        <dbReference type="Proteomes" id="UP001565243"/>
    </source>
</evidence>
<proteinExistence type="predicted"/>
<dbReference type="Proteomes" id="UP001565243">
    <property type="component" value="Unassembled WGS sequence"/>
</dbReference>